<dbReference type="PANTHER" id="PTHR11890">
    <property type="entry name" value="INTERLEUKIN-1 RECEPTOR FAMILY MEMBER"/>
    <property type="match status" value="1"/>
</dbReference>
<evidence type="ECO:0000313" key="23">
    <source>
        <dbReference type="Proteomes" id="UP000233556"/>
    </source>
</evidence>
<dbReference type="GO" id="GO:0005576">
    <property type="term" value="C:extracellular region"/>
    <property type="evidence" value="ECO:0007669"/>
    <property type="project" value="UniProtKB-SubCell"/>
</dbReference>
<accession>A0A2I0U5C9</accession>
<evidence type="ECO:0000256" key="15">
    <source>
        <dbReference type="ARBA" id="ARBA00023170"/>
    </source>
</evidence>
<dbReference type="Pfam" id="PF13895">
    <property type="entry name" value="Ig_2"/>
    <property type="match status" value="1"/>
</dbReference>
<feature type="domain" description="Ig-like" evidence="21">
    <location>
        <begin position="765"/>
        <end position="831"/>
    </location>
</feature>
<dbReference type="Gene3D" id="3.40.50.10140">
    <property type="entry name" value="Toll/interleukin-1 receptor homology (TIR) domain"/>
    <property type="match status" value="2"/>
</dbReference>
<dbReference type="InterPro" id="IPR007110">
    <property type="entry name" value="Ig-like_dom"/>
</dbReference>
<evidence type="ECO:0000259" key="20">
    <source>
        <dbReference type="PROSITE" id="PS50104"/>
    </source>
</evidence>
<dbReference type="PROSITE" id="PS50835">
    <property type="entry name" value="IG_LIKE"/>
    <property type="match status" value="5"/>
</dbReference>
<sequence length="1196" mass="138140">MRKALIPVNCINLSREWFVSFSRQPQRKRYAKNWGKHGCDISKTFAYWCTTATPLRIDVELLPADSRVPGTLEVINGIHNSAREKNMMGCIHLIFLSTFLSVSMTSETFDAMEGEALVIKCPRWSSSVKVTWYHTNTNEIIPAEEEGSRIFSLNRFLWFLPTSREDSGNYTCIVHFSNNRTKLFDMSVQVHPYKQGVCFPSQIRYPNDTGRGRIVCPTIDNYKNATIIQWYKDCKPIQGERYLKEEKYVFIKNPGKEDDGYYTCQFTYTHKGNVFNVSATRIFISEAKHSPLPPQILFPKDKDIVEVELGAALSLKCQARLGIKRPPMAAVTWDVDNIRVKYLDFSRFHEKTNFFEGREQEYYRETILHITEIKKEDLQANFTCVAVNEMQNTKATVTLQLKARSEMDLPDILLIVGSLVLLVAIAICVILYQSFRVDIVLLYREIFQPYSVKDDGKIYDAYVIYPRSRTNEANFVEYFVYQIMPDILENKCGYKLCIYGRDIYPGEDTASAIEKRMQKSRRLIILLTHQLINCKEPAYDQHIALYNALIQNDTKVILLEMETIGTYEKLQESLRFIIKKQGTIKWKEQHTVHPQSSSSKFWKQVRYHMPLTLKSSYSANAGHAVGNGRALDATYRELRKTFDTVSVEKLCPLRASIDVLEGEYFFLCYPESRQERFQEEVYTINWYKESAGKQQLIKETRGIVSKKNSLEFWPAELSDSGNYSVIHSNGKQNFTIQKWTLNVLERNKSSCFNKNHLTTEIKNAGTGHSLKCSDLSVNENDSITWYKDCKNYENETERELDFKTLTVEHSGIYTCKILISHAGKIYHSTYTIKLVVEEDAPEAVTLEIVGHNEEIETEIGKEEILNCTGFLGYYMQEDASLYWLINQTFPEKCSGIPENEPSICEEELKKLQLGNKFYVTRLLRIKKVTEEDMHHNFTCMLQADERTQIKIVKLKKGNIRDLPVHIFTTGMVLAVLLPFVAVAVVLVCVMFRVEVVLFYRNICRRDDTVGDGKEYDAFVSYLKDCVSPTEEEREFALKILPMILEENFGYKLCIFERDVSPGGAVVDDIHSLIDRSRRLIIILSQNYVSNRAIYELESGLHKALVERKTKIILIEYMPISDYNFLPESLSLLPSKRVVKWKKDKSLPMNSRFWKNLRYLMPAKPTKMNTKGHYNNLDLGSEGAQPQSEGRGFSAVV</sequence>
<dbReference type="SMART" id="SM00408">
    <property type="entry name" value="IGc2"/>
    <property type="match status" value="4"/>
</dbReference>
<dbReference type="GO" id="GO:0004908">
    <property type="term" value="F:interleukin-1 receptor activity"/>
    <property type="evidence" value="ECO:0007669"/>
    <property type="project" value="InterPro"/>
</dbReference>
<comment type="subcellular location">
    <subcellularLocation>
        <location evidence="1">Cell membrane</location>
    </subcellularLocation>
    <subcellularLocation>
        <location evidence="2">Membrane</location>
        <topology evidence="2">Single-pass type I membrane protein</topology>
    </subcellularLocation>
    <subcellularLocation>
        <location evidence="3">Secreted</location>
    </subcellularLocation>
</comment>
<dbReference type="SMART" id="SM00409">
    <property type="entry name" value="IG"/>
    <property type="match status" value="6"/>
</dbReference>
<evidence type="ECO:0000256" key="3">
    <source>
        <dbReference type="ARBA" id="ARBA00004613"/>
    </source>
</evidence>
<keyword evidence="17" id="KW-0393">Immunoglobulin domain</keyword>
<dbReference type="GO" id="GO:0005886">
    <property type="term" value="C:plasma membrane"/>
    <property type="evidence" value="ECO:0007669"/>
    <property type="project" value="UniProtKB-SubCell"/>
</dbReference>
<dbReference type="InterPro" id="IPR004074">
    <property type="entry name" value="IL-1_rcpt_I/II-typ"/>
</dbReference>
<dbReference type="SUPFAM" id="SSF48726">
    <property type="entry name" value="Immunoglobulin"/>
    <property type="match status" value="5"/>
</dbReference>
<evidence type="ECO:0000256" key="7">
    <source>
        <dbReference type="ARBA" id="ARBA00022692"/>
    </source>
</evidence>
<dbReference type="InterPro" id="IPR003599">
    <property type="entry name" value="Ig_sub"/>
</dbReference>
<evidence type="ECO:0000313" key="22">
    <source>
        <dbReference type="EMBL" id="PKU41229.1"/>
    </source>
</evidence>
<protein>
    <submittedName>
        <fullName evidence="22">Interleukin-18 receptor 1</fullName>
    </submittedName>
</protein>
<evidence type="ECO:0000256" key="1">
    <source>
        <dbReference type="ARBA" id="ARBA00004236"/>
    </source>
</evidence>
<keyword evidence="16" id="KW-0325">Glycoprotein</keyword>
<dbReference type="InterPro" id="IPR003598">
    <property type="entry name" value="Ig_sub2"/>
</dbReference>
<feature type="region of interest" description="Disordered" evidence="18">
    <location>
        <begin position="1170"/>
        <end position="1196"/>
    </location>
</feature>
<evidence type="ECO:0000256" key="6">
    <source>
        <dbReference type="ARBA" id="ARBA00022525"/>
    </source>
</evidence>
<dbReference type="Gene3D" id="2.60.40.10">
    <property type="entry name" value="Immunoglobulins"/>
    <property type="match status" value="6"/>
</dbReference>
<dbReference type="InterPro" id="IPR000157">
    <property type="entry name" value="TIR_dom"/>
</dbReference>
<keyword evidence="14" id="KW-1015">Disulfide bond</keyword>
<dbReference type="GO" id="GO:0016787">
    <property type="term" value="F:hydrolase activity"/>
    <property type="evidence" value="ECO:0007669"/>
    <property type="project" value="UniProtKB-KW"/>
</dbReference>
<feature type="domain" description="Ig-like" evidence="21">
    <location>
        <begin position="294"/>
        <end position="398"/>
    </location>
</feature>
<evidence type="ECO:0000256" key="8">
    <source>
        <dbReference type="ARBA" id="ARBA00022729"/>
    </source>
</evidence>
<dbReference type="InterPro" id="IPR013783">
    <property type="entry name" value="Ig-like_fold"/>
</dbReference>
<dbReference type="EMBL" id="KZ506143">
    <property type="protein sequence ID" value="PKU41229.1"/>
    <property type="molecule type" value="Genomic_DNA"/>
</dbReference>
<feature type="domain" description="Ig-like" evidence="21">
    <location>
        <begin position="100"/>
        <end position="189"/>
    </location>
</feature>
<comment type="similarity">
    <text evidence="4">Belongs to the interleukin-1 receptor family.</text>
</comment>
<keyword evidence="15 22" id="KW-0675">Receptor</keyword>
<keyword evidence="11 19" id="KW-1133">Transmembrane helix</keyword>
<dbReference type="PANTHER" id="PTHR11890:SF6">
    <property type="entry name" value="INTERLEUKIN-18 RECEPTOR 1"/>
    <property type="match status" value="1"/>
</dbReference>
<feature type="domain" description="TIR" evidence="20">
    <location>
        <begin position="1013"/>
        <end position="1160"/>
    </location>
</feature>
<evidence type="ECO:0000256" key="2">
    <source>
        <dbReference type="ARBA" id="ARBA00004479"/>
    </source>
</evidence>
<keyword evidence="13 19" id="KW-0472">Membrane</keyword>
<reference evidence="23" key="1">
    <citation type="submission" date="2017-11" db="EMBL/GenBank/DDBJ databases">
        <authorList>
            <person name="Lima N.C."/>
            <person name="Parody-Merino A.M."/>
            <person name="Battley P.F."/>
            <person name="Fidler A.E."/>
            <person name="Prosdocimi F."/>
        </authorList>
    </citation>
    <scope>NUCLEOTIDE SEQUENCE [LARGE SCALE GENOMIC DNA]</scope>
</reference>
<dbReference type="FunFam" id="2.60.40.10:FF:000188">
    <property type="entry name" value="Interleukin-1 receptor accessory protein-like 1"/>
    <property type="match status" value="1"/>
</dbReference>
<dbReference type="GO" id="GO:0032729">
    <property type="term" value="P:positive regulation of type II interferon production"/>
    <property type="evidence" value="ECO:0007669"/>
    <property type="project" value="TreeGrafter"/>
</dbReference>
<feature type="domain" description="Ig-like" evidence="21">
    <location>
        <begin position="841"/>
        <end position="950"/>
    </location>
</feature>
<gene>
    <name evidence="22" type="ORF">llap_8466</name>
</gene>
<evidence type="ECO:0000256" key="9">
    <source>
        <dbReference type="ARBA" id="ARBA00022737"/>
    </source>
</evidence>
<proteinExistence type="inferred from homology"/>
<dbReference type="GO" id="GO:0042007">
    <property type="term" value="F:interleukin-18 binding"/>
    <property type="evidence" value="ECO:0007669"/>
    <property type="project" value="TreeGrafter"/>
</dbReference>
<feature type="transmembrane region" description="Helical" evidence="19">
    <location>
        <begin position="966"/>
        <end position="991"/>
    </location>
</feature>
<evidence type="ECO:0000256" key="12">
    <source>
        <dbReference type="ARBA" id="ARBA00023027"/>
    </source>
</evidence>
<dbReference type="PROSITE" id="PS50104">
    <property type="entry name" value="TIR"/>
    <property type="match status" value="2"/>
</dbReference>
<feature type="domain" description="TIR" evidence="20">
    <location>
        <begin position="457"/>
        <end position="609"/>
    </location>
</feature>
<evidence type="ECO:0000256" key="13">
    <source>
        <dbReference type="ARBA" id="ARBA00023136"/>
    </source>
</evidence>
<evidence type="ECO:0000256" key="4">
    <source>
        <dbReference type="ARBA" id="ARBA00009752"/>
    </source>
</evidence>
<keyword evidence="23" id="KW-1185">Reference proteome</keyword>
<dbReference type="InterPro" id="IPR036179">
    <property type="entry name" value="Ig-like_dom_sf"/>
</dbReference>
<dbReference type="InterPro" id="IPR013151">
    <property type="entry name" value="Immunoglobulin_dom"/>
</dbReference>
<keyword evidence="12" id="KW-0520">NAD</keyword>
<evidence type="ECO:0000256" key="11">
    <source>
        <dbReference type="ARBA" id="ARBA00022989"/>
    </source>
</evidence>
<evidence type="ECO:0000256" key="17">
    <source>
        <dbReference type="ARBA" id="ARBA00023319"/>
    </source>
</evidence>
<keyword evidence="9" id="KW-0677">Repeat</keyword>
<dbReference type="InterPro" id="IPR015621">
    <property type="entry name" value="IL-1_rcpt_fam"/>
</dbReference>
<evidence type="ECO:0000256" key="18">
    <source>
        <dbReference type="SAM" id="MobiDB-lite"/>
    </source>
</evidence>
<dbReference type="GO" id="GO:0042008">
    <property type="term" value="F:interleukin-18 receptor activity"/>
    <property type="evidence" value="ECO:0007669"/>
    <property type="project" value="TreeGrafter"/>
</dbReference>
<feature type="transmembrane region" description="Helical" evidence="19">
    <location>
        <begin position="412"/>
        <end position="432"/>
    </location>
</feature>
<keyword evidence="8" id="KW-0732">Signal</keyword>
<dbReference type="SUPFAM" id="SSF52200">
    <property type="entry name" value="Toll/Interleukin receptor TIR domain"/>
    <property type="match status" value="2"/>
</dbReference>
<dbReference type="PRINTS" id="PR01537">
    <property type="entry name" value="INTRLKN1R1F"/>
</dbReference>
<feature type="domain" description="Ig-like" evidence="21">
    <location>
        <begin position="200"/>
        <end position="280"/>
    </location>
</feature>
<dbReference type="AlphaFoldDB" id="A0A2I0U5C9"/>
<dbReference type="Proteomes" id="UP000233556">
    <property type="component" value="Unassembled WGS sequence"/>
</dbReference>
<keyword evidence="5" id="KW-1003">Cell membrane</keyword>
<keyword evidence="10" id="KW-0378">Hydrolase</keyword>
<dbReference type="OrthoDB" id="6132459at2759"/>
<dbReference type="Pfam" id="PF00047">
    <property type="entry name" value="ig"/>
    <property type="match status" value="1"/>
</dbReference>
<dbReference type="FunFam" id="2.60.40.10:FF:000284">
    <property type="entry name" value="interleukin-1 receptor accessory protein-like 1"/>
    <property type="match status" value="1"/>
</dbReference>
<evidence type="ECO:0000256" key="10">
    <source>
        <dbReference type="ARBA" id="ARBA00022801"/>
    </source>
</evidence>
<evidence type="ECO:0000256" key="16">
    <source>
        <dbReference type="ARBA" id="ARBA00023180"/>
    </source>
</evidence>
<evidence type="ECO:0000259" key="21">
    <source>
        <dbReference type="PROSITE" id="PS50835"/>
    </source>
</evidence>
<dbReference type="PRINTS" id="PR01536">
    <property type="entry name" value="INTRLKN1R12F"/>
</dbReference>
<evidence type="ECO:0000256" key="19">
    <source>
        <dbReference type="SAM" id="Phobius"/>
    </source>
</evidence>
<dbReference type="FunFam" id="3.40.50.10140:FF:000002">
    <property type="entry name" value="Interleukin 1 receptor accessory protein"/>
    <property type="match status" value="2"/>
</dbReference>
<name>A0A2I0U5C9_LIMLA</name>
<dbReference type="InterPro" id="IPR035897">
    <property type="entry name" value="Toll_tir_struct_dom_sf"/>
</dbReference>
<keyword evidence="7 19" id="KW-0812">Transmembrane</keyword>
<organism evidence="22 23">
    <name type="scientific">Limosa lapponica baueri</name>
    <dbReference type="NCBI Taxonomy" id="1758121"/>
    <lineage>
        <taxon>Eukaryota</taxon>
        <taxon>Metazoa</taxon>
        <taxon>Chordata</taxon>
        <taxon>Craniata</taxon>
        <taxon>Vertebrata</taxon>
        <taxon>Euteleostomi</taxon>
        <taxon>Archelosauria</taxon>
        <taxon>Archosauria</taxon>
        <taxon>Dinosauria</taxon>
        <taxon>Saurischia</taxon>
        <taxon>Theropoda</taxon>
        <taxon>Coelurosauria</taxon>
        <taxon>Aves</taxon>
        <taxon>Neognathae</taxon>
        <taxon>Neoaves</taxon>
        <taxon>Charadriiformes</taxon>
        <taxon>Scolopacidae</taxon>
        <taxon>Limosa</taxon>
    </lineage>
</organism>
<dbReference type="Pfam" id="PF01582">
    <property type="entry name" value="TIR"/>
    <property type="match status" value="2"/>
</dbReference>
<reference evidence="23" key="2">
    <citation type="submission" date="2017-12" db="EMBL/GenBank/DDBJ databases">
        <title>Genome sequence of the Bar-tailed Godwit (Limosa lapponica baueri).</title>
        <authorList>
            <person name="Lima N.C.B."/>
            <person name="Parody-Merino A.M."/>
            <person name="Battley P.F."/>
            <person name="Fidler A.E."/>
            <person name="Prosdocimi F."/>
        </authorList>
    </citation>
    <scope>NUCLEOTIDE SEQUENCE [LARGE SCALE GENOMIC DNA]</scope>
</reference>
<evidence type="ECO:0000256" key="14">
    <source>
        <dbReference type="ARBA" id="ARBA00023157"/>
    </source>
</evidence>
<dbReference type="SMART" id="SM00255">
    <property type="entry name" value="TIR"/>
    <property type="match status" value="2"/>
</dbReference>
<evidence type="ECO:0000256" key="5">
    <source>
        <dbReference type="ARBA" id="ARBA00022475"/>
    </source>
</evidence>
<keyword evidence="6" id="KW-0964">Secreted</keyword>